<organism evidence="15 16">
    <name type="scientific">Paenibacillus darwinianus</name>
    <dbReference type="NCBI Taxonomy" id="1380763"/>
    <lineage>
        <taxon>Bacteria</taxon>
        <taxon>Bacillati</taxon>
        <taxon>Bacillota</taxon>
        <taxon>Bacilli</taxon>
        <taxon>Bacillales</taxon>
        <taxon>Paenibacillaceae</taxon>
        <taxon>Paenibacillus</taxon>
    </lineage>
</organism>
<name>A0A9W5S101_9BACL</name>
<dbReference type="InterPro" id="IPR050640">
    <property type="entry name" value="Bact_2-comp_sensor_kinase"/>
</dbReference>
<evidence type="ECO:0000256" key="7">
    <source>
        <dbReference type="ARBA" id="ARBA00022741"/>
    </source>
</evidence>
<sequence>MFYSLRSRLMVVFSILLIVPLTTVIFILSRESSALIRSSIETSTSQTIDQFASHVVTLLTQVEDIGTQVMSNRITQEWTALQLNPESSVEERVLAKQKLREYFSSYAVNNSNGITLSAFTDQTGGLWTQDKDYILTEWHSQYRQYGRRWTNAHKDRDQADQILTGRDVNSFLLPLVHLQSLREIGFVKINYPTGVLRDAIEKIGFGKTGKVYLLTQDGTSVLGQDLTENRDVLRNGLSQLEQRFEGKTSGVFPIEQNDVTYLLFFRRLPVQDWIIVGEVPEKELYQQISDTTRMLLLLSVLLLVAVIVVAFLLSFGITKPLSAMARAMKHVERGEFGRARQKMPEARAGHSEIGYVTRTFENMTERLRYLIETEFETNLRRKNAEYKALLLQITPHFYYNTLEIISGLAAAKREELVMDATEALGKMMRYSLDLGSDIVMVKEELDYIRDYLFILQLRYEDHLHVAMEEDPAAGEWTIAKFILQPLIENAVKYSLEKEGKAGISLATRVVEDRLSLTVTDNGIGMPQELVDSLVAEVRSGESIRILDSGGHSIGLRNVLARCRLFYGEQFTLQVESKLGEGTAITLQLPLVRS</sequence>
<dbReference type="InterPro" id="IPR005467">
    <property type="entry name" value="His_kinase_dom"/>
</dbReference>
<evidence type="ECO:0000256" key="8">
    <source>
        <dbReference type="ARBA" id="ARBA00022777"/>
    </source>
</evidence>
<dbReference type="GO" id="GO:0005886">
    <property type="term" value="C:plasma membrane"/>
    <property type="evidence" value="ECO:0007669"/>
    <property type="project" value="UniProtKB-SubCell"/>
</dbReference>
<dbReference type="Pfam" id="PF06580">
    <property type="entry name" value="His_kinase"/>
    <property type="match status" value="1"/>
</dbReference>
<evidence type="ECO:0000256" key="5">
    <source>
        <dbReference type="ARBA" id="ARBA00022553"/>
    </source>
</evidence>
<dbReference type="EC" id="2.7.13.3" evidence="3"/>
<dbReference type="Gene3D" id="6.10.340.10">
    <property type="match status" value="1"/>
</dbReference>
<dbReference type="GO" id="GO:0005524">
    <property type="term" value="F:ATP binding"/>
    <property type="evidence" value="ECO:0007669"/>
    <property type="project" value="UniProtKB-KW"/>
</dbReference>
<dbReference type="Gene3D" id="3.30.450.20">
    <property type="entry name" value="PAS domain"/>
    <property type="match status" value="1"/>
</dbReference>
<evidence type="ECO:0000313" key="15">
    <source>
        <dbReference type="EMBL" id="EXX87341.1"/>
    </source>
</evidence>
<dbReference type="PRINTS" id="PR00344">
    <property type="entry name" value="BCTRLSENSOR"/>
</dbReference>
<dbReference type="CDD" id="cd12912">
    <property type="entry name" value="PDC2_MCP_like"/>
    <property type="match status" value="1"/>
</dbReference>
<keyword evidence="4" id="KW-1003">Cell membrane</keyword>
<dbReference type="PROSITE" id="PS50109">
    <property type="entry name" value="HIS_KIN"/>
    <property type="match status" value="1"/>
</dbReference>
<evidence type="ECO:0000259" key="13">
    <source>
        <dbReference type="PROSITE" id="PS50109"/>
    </source>
</evidence>
<keyword evidence="9" id="KW-0067">ATP-binding</keyword>
<keyword evidence="6" id="KW-0808">Transferase</keyword>
<dbReference type="RefSeq" id="WP_036585852.1">
    <property type="nucleotide sequence ID" value="NZ_KK082153.1"/>
</dbReference>
<dbReference type="GO" id="GO:0000155">
    <property type="term" value="F:phosphorelay sensor kinase activity"/>
    <property type="evidence" value="ECO:0007669"/>
    <property type="project" value="InterPro"/>
</dbReference>
<proteinExistence type="predicted"/>
<keyword evidence="12" id="KW-1133">Transmembrane helix</keyword>
<dbReference type="EMBL" id="JFHU01000159">
    <property type="protein sequence ID" value="EXX87341.1"/>
    <property type="molecule type" value="Genomic_DNA"/>
</dbReference>
<dbReference type="InterPro" id="IPR010559">
    <property type="entry name" value="Sig_transdc_His_kin_internal"/>
</dbReference>
<evidence type="ECO:0000256" key="2">
    <source>
        <dbReference type="ARBA" id="ARBA00004651"/>
    </source>
</evidence>
<dbReference type="Gene3D" id="3.30.565.10">
    <property type="entry name" value="Histidine kinase-like ATPase, C-terminal domain"/>
    <property type="match status" value="1"/>
</dbReference>
<keyword evidence="11 12" id="KW-0472">Membrane</keyword>
<keyword evidence="12" id="KW-0812">Transmembrane</keyword>
<protein>
    <recommendedName>
        <fullName evidence="3">histidine kinase</fullName>
        <ecNumber evidence="3">2.7.13.3</ecNumber>
    </recommendedName>
</protein>
<evidence type="ECO:0000256" key="10">
    <source>
        <dbReference type="ARBA" id="ARBA00023012"/>
    </source>
</evidence>
<dbReference type="InterPro" id="IPR003660">
    <property type="entry name" value="HAMP_dom"/>
</dbReference>
<comment type="caution">
    <text evidence="15">The sequence shown here is derived from an EMBL/GenBank/DDBJ whole genome shotgun (WGS) entry which is preliminary data.</text>
</comment>
<evidence type="ECO:0000256" key="1">
    <source>
        <dbReference type="ARBA" id="ARBA00000085"/>
    </source>
</evidence>
<keyword evidence="7" id="KW-0547">Nucleotide-binding</keyword>
<evidence type="ECO:0000256" key="11">
    <source>
        <dbReference type="ARBA" id="ARBA00023136"/>
    </source>
</evidence>
<evidence type="ECO:0000313" key="16">
    <source>
        <dbReference type="Proteomes" id="UP000053750"/>
    </source>
</evidence>
<evidence type="ECO:0000256" key="12">
    <source>
        <dbReference type="SAM" id="Phobius"/>
    </source>
</evidence>
<dbReference type="Proteomes" id="UP000053750">
    <property type="component" value="Unassembled WGS sequence"/>
</dbReference>
<evidence type="ECO:0000256" key="9">
    <source>
        <dbReference type="ARBA" id="ARBA00022840"/>
    </source>
</evidence>
<dbReference type="CDD" id="cd06225">
    <property type="entry name" value="HAMP"/>
    <property type="match status" value="1"/>
</dbReference>
<dbReference type="SMART" id="SM00304">
    <property type="entry name" value="HAMP"/>
    <property type="match status" value="1"/>
</dbReference>
<comment type="catalytic activity">
    <reaction evidence="1">
        <text>ATP + protein L-histidine = ADP + protein N-phospho-L-histidine.</text>
        <dbReference type="EC" id="2.7.13.3"/>
    </reaction>
</comment>
<dbReference type="InterPro" id="IPR003594">
    <property type="entry name" value="HATPase_dom"/>
</dbReference>
<keyword evidence="16" id="KW-1185">Reference proteome</keyword>
<dbReference type="PANTHER" id="PTHR34220:SF7">
    <property type="entry name" value="SENSOR HISTIDINE KINASE YPDA"/>
    <property type="match status" value="1"/>
</dbReference>
<dbReference type="SUPFAM" id="SSF55874">
    <property type="entry name" value="ATPase domain of HSP90 chaperone/DNA topoisomerase II/histidine kinase"/>
    <property type="match status" value="1"/>
</dbReference>
<evidence type="ECO:0000256" key="4">
    <source>
        <dbReference type="ARBA" id="ARBA00022475"/>
    </source>
</evidence>
<keyword evidence="8 15" id="KW-0418">Kinase</keyword>
<keyword evidence="10" id="KW-0902">Two-component regulatory system</keyword>
<feature type="transmembrane region" description="Helical" evidence="12">
    <location>
        <begin position="9"/>
        <end position="28"/>
    </location>
</feature>
<feature type="transmembrane region" description="Helical" evidence="12">
    <location>
        <begin position="294"/>
        <end position="318"/>
    </location>
</feature>
<accession>A0A9W5S101</accession>
<reference evidence="15 16" key="1">
    <citation type="submission" date="2014-02" db="EMBL/GenBank/DDBJ databases">
        <title>Genome sequence of Paenibacillus darwinianus reveals adaptive mechanisms for survival in Antarctic soils.</title>
        <authorList>
            <person name="Dsouza M."/>
            <person name="Taylor M.W."/>
            <person name="Turner S.J."/>
            <person name="Aislabie J."/>
        </authorList>
    </citation>
    <scope>NUCLEOTIDE SEQUENCE [LARGE SCALE GENOMIC DNA]</scope>
    <source>
        <strain evidence="15 16">CE1</strain>
    </source>
</reference>
<evidence type="ECO:0000256" key="6">
    <source>
        <dbReference type="ARBA" id="ARBA00022679"/>
    </source>
</evidence>
<dbReference type="PANTHER" id="PTHR34220">
    <property type="entry name" value="SENSOR HISTIDINE KINASE YPDA"/>
    <property type="match status" value="1"/>
</dbReference>
<evidence type="ECO:0000256" key="3">
    <source>
        <dbReference type="ARBA" id="ARBA00012438"/>
    </source>
</evidence>
<dbReference type="InterPro" id="IPR004358">
    <property type="entry name" value="Sig_transdc_His_kin-like_C"/>
</dbReference>
<dbReference type="SMART" id="SM00387">
    <property type="entry name" value="HATPase_c"/>
    <property type="match status" value="1"/>
</dbReference>
<feature type="domain" description="Histidine kinase" evidence="13">
    <location>
        <begin position="482"/>
        <end position="592"/>
    </location>
</feature>
<comment type="subcellular location">
    <subcellularLocation>
        <location evidence="2">Cell membrane</location>
        <topology evidence="2">Multi-pass membrane protein</topology>
    </subcellularLocation>
</comment>
<evidence type="ECO:0000259" key="14">
    <source>
        <dbReference type="PROSITE" id="PS50885"/>
    </source>
</evidence>
<dbReference type="PROSITE" id="PS50885">
    <property type="entry name" value="HAMP"/>
    <property type="match status" value="1"/>
</dbReference>
<keyword evidence="5" id="KW-0597">Phosphoprotein</keyword>
<dbReference type="InterPro" id="IPR036890">
    <property type="entry name" value="HATPase_C_sf"/>
</dbReference>
<dbReference type="OrthoDB" id="9776552at2"/>
<gene>
    <name evidence="15" type="ORF">BG53_04330</name>
</gene>
<feature type="domain" description="HAMP" evidence="14">
    <location>
        <begin position="315"/>
        <end position="372"/>
    </location>
</feature>
<dbReference type="Pfam" id="PF02518">
    <property type="entry name" value="HATPase_c"/>
    <property type="match status" value="1"/>
</dbReference>
<dbReference type="AlphaFoldDB" id="A0A9W5S101"/>